<evidence type="ECO:0000313" key="2">
    <source>
        <dbReference type="Proteomes" id="UP000694892"/>
    </source>
</evidence>
<proteinExistence type="predicted"/>
<protein>
    <submittedName>
        <fullName evidence="1">Uncharacterized protein</fullName>
    </submittedName>
</protein>
<name>A0A974HY10_XENLA</name>
<organism evidence="1 2">
    <name type="scientific">Xenopus laevis</name>
    <name type="common">African clawed frog</name>
    <dbReference type="NCBI Taxonomy" id="8355"/>
    <lineage>
        <taxon>Eukaryota</taxon>
        <taxon>Metazoa</taxon>
        <taxon>Chordata</taxon>
        <taxon>Craniata</taxon>
        <taxon>Vertebrata</taxon>
        <taxon>Euteleostomi</taxon>
        <taxon>Amphibia</taxon>
        <taxon>Batrachia</taxon>
        <taxon>Anura</taxon>
        <taxon>Pipoidea</taxon>
        <taxon>Pipidae</taxon>
        <taxon>Xenopodinae</taxon>
        <taxon>Xenopus</taxon>
        <taxon>Xenopus</taxon>
    </lineage>
</organism>
<dbReference type="Proteomes" id="UP000694892">
    <property type="component" value="Chromosome 2L"/>
</dbReference>
<gene>
    <name evidence="1" type="ORF">XELAEV_18012319mg</name>
</gene>
<sequence>MGVIYEHWENLPMGSFPWQPIRLLHSLFYLQPPEKKTCTDWLQVVIYESHCTQLLQILVRQLQVKHYNIVLGMAIIDLKIKICLWDTSYRITLILIFWRTKQVEISKYA</sequence>
<evidence type="ECO:0000313" key="1">
    <source>
        <dbReference type="EMBL" id="OCT94637.1"/>
    </source>
</evidence>
<reference evidence="2" key="1">
    <citation type="journal article" date="2016" name="Nature">
        <title>Genome evolution in the allotetraploid frog Xenopus laevis.</title>
        <authorList>
            <person name="Session A.M."/>
            <person name="Uno Y."/>
            <person name="Kwon T."/>
            <person name="Chapman J.A."/>
            <person name="Toyoda A."/>
            <person name="Takahashi S."/>
            <person name="Fukui A."/>
            <person name="Hikosaka A."/>
            <person name="Suzuki A."/>
            <person name="Kondo M."/>
            <person name="van Heeringen S.J."/>
            <person name="Quigley I."/>
            <person name="Heinz S."/>
            <person name="Ogino H."/>
            <person name="Ochi H."/>
            <person name="Hellsten U."/>
            <person name="Lyons J.B."/>
            <person name="Simakov O."/>
            <person name="Putnam N."/>
            <person name="Stites J."/>
            <person name="Kuroki Y."/>
            <person name="Tanaka T."/>
            <person name="Michiue T."/>
            <person name="Watanabe M."/>
            <person name="Bogdanovic O."/>
            <person name="Lister R."/>
            <person name="Georgiou G."/>
            <person name="Paranjpe S.S."/>
            <person name="van Kruijsbergen I."/>
            <person name="Shu S."/>
            <person name="Carlson J."/>
            <person name="Kinoshita T."/>
            <person name="Ohta Y."/>
            <person name="Mawaribuchi S."/>
            <person name="Jenkins J."/>
            <person name="Grimwood J."/>
            <person name="Schmutz J."/>
            <person name="Mitros T."/>
            <person name="Mozaffari S.V."/>
            <person name="Suzuki Y."/>
            <person name="Haramoto Y."/>
            <person name="Yamamoto T.S."/>
            <person name="Takagi C."/>
            <person name="Heald R."/>
            <person name="Miller K."/>
            <person name="Haudenschild C."/>
            <person name="Kitzman J."/>
            <person name="Nakayama T."/>
            <person name="Izutsu Y."/>
            <person name="Robert J."/>
            <person name="Fortriede J."/>
            <person name="Burns K."/>
            <person name="Lotay V."/>
            <person name="Karimi K."/>
            <person name="Yasuoka Y."/>
            <person name="Dichmann D.S."/>
            <person name="Flajnik M.F."/>
            <person name="Houston D.W."/>
            <person name="Shendure J."/>
            <person name="DuPasquier L."/>
            <person name="Vize P.D."/>
            <person name="Zorn A.M."/>
            <person name="Ito M."/>
            <person name="Marcotte E.M."/>
            <person name="Wallingford J.B."/>
            <person name="Ito Y."/>
            <person name="Asashima M."/>
            <person name="Ueno N."/>
            <person name="Matsuda Y."/>
            <person name="Veenstra G.J."/>
            <person name="Fujiyama A."/>
            <person name="Harland R.M."/>
            <person name="Taira M."/>
            <person name="Rokhsar D.S."/>
        </authorList>
    </citation>
    <scope>NUCLEOTIDE SEQUENCE [LARGE SCALE GENOMIC DNA]</scope>
    <source>
        <strain evidence="2">J</strain>
    </source>
</reference>
<dbReference type="AlphaFoldDB" id="A0A974HY10"/>
<accession>A0A974HY10</accession>
<dbReference type="EMBL" id="CM004468">
    <property type="protein sequence ID" value="OCT94637.1"/>
    <property type="molecule type" value="Genomic_DNA"/>
</dbReference>